<evidence type="ECO:0000313" key="5">
    <source>
        <dbReference type="EMBL" id="SDK52214.1"/>
    </source>
</evidence>
<dbReference type="AlphaFoldDB" id="A0A1G9CL90"/>
<dbReference type="EMBL" id="FNFF01000008">
    <property type="protein sequence ID" value="SDK52214.1"/>
    <property type="molecule type" value="Genomic_DNA"/>
</dbReference>
<evidence type="ECO:0000256" key="1">
    <source>
        <dbReference type="ARBA" id="ARBA00022741"/>
    </source>
</evidence>
<evidence type="ECO:0000256" key="2">
    <source>
        <dbReference type="ARBA" id="ARBA00022840"/>
    </source>
</evidence>
<dbReference type="GO" id="GO:0005524">
    <property type="term" value="F:ATP binding"/>
    <property type="evidence" value="ECO:0007669"/>
    <property type="project" value="UniProtKB-KW"/>
</dbReference>
<dbReference type="Proteomes" id="UP000199155">
    <property type="component" value="Unassembled WGS sequence"/>
</dbReference>
<dbReference type="InterPro" id="IPR027417">
    <property type="entry name" value="P-loop_NTPase"/>
</dbReference>
<keyword evidence="1" id="KW-0547">Nucleotide-binding</keyword>
<evidence type="ECO:0000259" key="4">
    <source>
        <dbReference type="SMART" id="SM00382"/>
    </source>
</evidence>
<evidence type="ECO:0000256" key="3">
    <source>
        <dbReference type="SAM" id="Coils"/>
    </source>
</evidence>
<accession>A0A1G9CL90</accession>
<keyword evidence="2" id="KW-0067">ATP-binding</keyword>
<gene>
    <name evidence="5" type="ORF">SAMN05421806_108183</name>
</gene>
<dbReference type="OrthoDB" id="134712at2"/>
<dbReference type="PANTHER" id="PTHR16305">
    <property type="entry name" value="TESTICULAR SOLUBLE ADENYLYL CYCLASE"/>
    <property type="match status" value="1"/>
</dbReference>
<feature type="domain" description="AAA+ ATPase" evidence="4">
    <location>
        <begin position="26"/>
        <end position="175"/>
    </location>
</feature>
<protein>
    <submittedName>
        <fullName evidence="5">AAA ATPase domain-containing protein</fullName>
    </submittedName>
</protein>
<dbReference type="Pfam" id="PF13191">
    <property type="entry name" value="AAA_16"/>
    <property type="match status" value="1"/>
</dbReference>
<feature type="coiled-coil region" evidence="3">
    <location>
        <begin position="964"/>
        <end position="999"/>
    </location>
</feature>
<dbReference type="PANTHER" id="PTHR16305:SF35">
    <property type="entry name" value="TRANSCRIPTIONAL ACTIVATOR DOMAIN"/>
    <property type="match status" value="1"/>
</dbReference>
<sequence>MTSALIGREHPARVLRTEIGRAAESHGGLVLVTGEPGIGKTTLVTEAAQEARELGVLVLTGSCWESAGAPGYWPWVQIVRALKRWATPEEVALAEEAAGGGLGVLLGEVRARAGAAAGPEDPDAFALYDAVTSALVAVSQRRPVMLVLDDLHWADPASLKLLEFAAGHAWFERLLLVGTYRDAEVEADGHPLRELMLPLVAKGTTVTLTGFDRADTGALMARTAGREPSAELVAEVHRRTGGNPFFVEQTARLWASGGSVDSIAPGVREMVRRRLGLLPDAVSQLLSVGAVLGREFHRQVLAAVAGAPAAHVDRLLDQAVTARLVVAHGGGRFGFVHDLVRETLYEALDEGELKQRHSAVVRAREQVPAVAGRLLIGELARHAYAAGDAVPAATTVKLLQEAAQDAETRLSGEEQLGFLRRAVERAGDLSDRGAQLIARLALADALRHQGAPHEARRAFETAVDEARALDCPELLARVALSLHGHFHPLPPLRQGSTEDLLREAHEALGGRRSLELTGEQLAQELSIRTAVLARRHGDEEALGFSLWARHHAIWGPDSAAERVALVEELTGLTRRAGDVQGEHFARSLMWVGLLELGDPRYLDAFHTYVSMAEQAALPQLDIGAAVDQAIITALAGRFAESEGHITEATGLAERDLPGGEYMLPLLDHHRWILRMLQGQHDTAGELLPHIEAKHPCPRILSGITAVERAELRAAEGDRGGSELDAAVAYARELLDRGSEADRGFLPLRLRFQAQAAAASGDRELCERARAALLPYAEQWSVSMFGWDISGPGTHWIALCDQALGRPDEAAEGFAAAARSADLMQARPWALEARSRLAQVEAARGRPGAAALAAQVARDADELGMRQVVARVREVAHTGSQRAPSAYEFRFDGAVWQLTYEGRTAAMPDAKGLRDLRLLLSRPGTDVPATHLLAPEGGAEVVAAGSLGGDPVLDDEAKRRYREHLERLDEEIDRAPQARREALERERAALLDELRRAAGLGGRTRRLGDEAERARKAVTARIRDTLRRLDSRHPALAAHLRESVSTGATCAYRPHGDTPAWRL</sequence>
<keyword evidence="6" id="KW-1185">Reference proteome</keyword>
<name>A0A1G9CL90_9ACTN</name>
<evidence type="ECO:0000313" key="6">
    <source>
        <dbReference type="Proteomes" id="UP000199155"/>
    </source>
</evidence>
<dbReference type="RefSeq" id="WP_093612551.1">
    <property type="nucleotide sequence ID" value="NZ_FNFF01000008.1"/>
</dbReference>
<reference evidence="5 6" key="1">
    <citation type="submission" date="2016-10" db="EMBL/GenBank/DDBJ databases">
        <authorList>
            <person name="de Groot N.N."/>
        </authorList>
    </citation>
    <scope>NUCLEOTIDE SEQUENCE [LARGE SCALE GENOMIC DNA]</scope>
    <source>
        <strain evidence="5 6">CGMCC 4.5727</strain>
    </source>
</reference>
<proteinExistence type="predicted"/>
<organism evidence="5 6">
    <name type="scientific">Streptomyces indicus</name>
    <dbReference type="NCBI Taxonomy" id="417292"/>
    <lineage>
        <taxon>Bacteria</taxon>
        <taxon>Bacillati</taxon>
        <taxon>Actinomycetota</taxon>
        <taxon>Actinomycetes</taxon>
        <taxon>Kitasatosporales</taxon>
        <taxon>Streptomycetaceae</taxon>
        <taxon>Streptomyces</taxon>
    </lineage>
</organism>
<dbReference type="Gene3D" id="3.40.50.300">
    <property type="entry name" value="P-loop containing nucleotide triphosphate hydrolases"/>
    <property type="match status" value="1"/>
</dbReference>
<dbReference type="InterPro" id="IPR003593">
    <property type="entry name" value="AAA+_ATPase"/>
</dbReference>
<keyword evidence="3" id="KW-0175">Coiled coil</keyword>
<dbReference type="InterPro" id="IPR041664">
    <property type="entry name" value="AAA_16"/>
</dbReference>
<dbReference type="STRING" id="417292.SAMN05421806_108183"/>
<dbReference type="SUPFAM" id="SSF52540">
    <property type="entry name" value="P-loop containing nucleoside triphosphate hydrolases"/>
    <property type="match status" value="1"/>
</dbReference>
<dbReference type="GO" id="GO:0004016">
    <property type="term" value="F:adenylate cyclase activity"/>
    <property type="evidence" value="ECO:0007669"/>
    <property type="project" value="TreeGrafter"/>
</dbReference>
<dbReference type="GO" id="GO:0005737">
    <property type="term" value="C:cytoplasm"/>
    <property type="evidence" value="ECO:0007669"/>
    <property type="project" value="TreeGrafter"/>
</dbReference>
<dbReference type="SMART" id="SM00382">
    <property type="entry name" value="AAA"/>
    <property type="match status" value="1"/>
</dbReference>